<sequence>MSCTSRSRPRSLGDPAAAPFLASMSRSAADATSPMPPGASSTVLLRGRQLRAGTGRVSQMTGVSMGGDLMGDDDTSAGGNNAVELLLMGGDGWSLLIGLTVWLCGFVLLAFVVSLVYPQAPSTPCSQPACLRLDRAMASSVSSRRHPCDDFFAYVCPATEADRRAKVMLRESEFNAVMEHALSEESKFHGLGKLRDDCLRYRSTGSVRTKDILHVLHHHVGLPGWPLSTPAGFTAQELFALVVQLDFKYRVGAWARLRMDSDGGREMRTFLDPSSVLPQWFENKEALERYVTQALAMFGASADAARTIVRLESCIHDLNVGFERRYSFLTVEEAALRLGGILPASQWIDVLSTRTGLPRTTPVAFHEVLFPLLELLLTSSPTAFLYLGYRSLSMFGFDAHQPDLAAQVDAPAIWLSPDQRVAHCHQLLWSANPVALNAALVLRKLAGSAQAKAAPLNTRAFLNVVASQLPARLIEHFRMDTTTFTEARKKLSALKVSLPGDMASLKSLTPMLGNSSAWQPRRATPFLLNVLSLRALPTSFLLDALTRPVDLHENEATPFLVPQRLTEPVLRLQLKAVAVPLGAVTPPLFHESFPVAVKFAGLGRAFVDAALRAVGPEGEFRDHEGRFGPFSWWSEKSQESFRNATRCLGLPDSEELWRAAVSVRVSWDIFSLLRRADDGSALFTFGLPFENDVGRLFFVAYCFFLCAKEDRPQRHVAPRPSARDLCNVPLRNMADFAKAFNCSATSNMASSPRCFDQDRPSAAL</sequence>
<comment type="caution">
    <text evidence="1">The sequence shown here is derived from an EMBL/GenBank/DDBJ whole genome shotgun (WGS) entry which is preliminary data.</text>
</comment>
<accession>A0ACB8CZY9</accession>
<reference evidence="1" key="1">
    <citation type="submission" date="2020-05" db="EMBL/GenBank/DDBJ databases">
        <title>Large-scale comparative analyses of tick genomes elucidate their genetic diversity and vector capacities.</title>
        <authorList>
            <person name="Jia N."/>
            <person name="Wang J."/>
            <person name="Shi W."/>
            <person name="Du L."/>
            <person name="Sun Y."/>
            <person name="Zhan W."/>
            <person name="Jiang J."/>
            <person name="Wang Q."/>
            <person name="Zhang B."/>
            <person name="Ji P."/>
            <person name="Sakyi L.B."/>
            <person name="Cui X."/>
            <person name="Yuan T."/>
            <person name="Jiang B."/>
            <person name="Yang W."/>
            <person name="Lam T.T.-Y."/>
            <person name="Chang Q."/>
            <person name="Ding S."/>
            <person name="Wang X."/>
            <person name="Zhu J."/>
            <person name="Ruan X."/>
            <person name="Zhao L."/>
            <person name="Wei J."/>
            <person name="Que T."/>
            <person name="Du C."/>
            <person name="Cheng J."/>
            <person name="Dai P."/>
            <person name="Han X."/>
            <person name="Huang E."/>
            <person name="Gao Y."/>
            <person name="Liu J."/>
            <person name="Shao H."/>
            <person name="Ye R."/>
            <person name="Li L."/>
            <person name="Wei W."/>
            <person name="Wang X."/>
            <person name="Wang C."/>
            <person name="Yang T."/>
            <person name="Huo Q."/>
            <person name="Li W."/>
            <person name="Guo W."/>
            <person name="Chen H."/>
            <person name="Zhou L."/>
            <person name="Ni X."/>
            <person name="Tian J."/>
            <person name="Zhou Y."/>
            <person name="Sheng Y."/>
            <person name="Liu T."/>
            <person name="Pan Y."/>
            <person name="Xia L."/>
            <person name="Li J."/>
            <person name="Zhao F."/>
            <person name="Cao W."/>
        </authorList>
    </citation>
    <scope>NUCLEOTIDE SEQUENCE</scope>
    <source>
        <strain evidence="1">Dsil-2018</strain>
    </source>
</reference>
<evidence type="ECO:0000313" key="2">
    <source>
        <dbReference type="Proteomes" id="UP000821865"/>
    </source>
</evidence>
<dbReference type="Proteomes" id="UP000821865">
    <property type="component" value="Chromosome 4"/>
</dbReference>
<organism evidence="1 2">
    <name type="scientific">Dermacentor silvarum</name>
    <name type="common">Tick</name>
    <dbReference type="NCBI Taxonomy" id="543639"/>
    <lineage>
        <taxon>Eukaryota</taxon>
        <taxon>Metazoa</taxon>
        <taxon>Ecdysozoa</taxon>
        <taxon>Arthropoda</taxon>
        <taxon>Chelicerata</taxon>
        <taxon>Arachnida</taxon>
        <taxon>Acari</taxon>
        <taxon>Parasitiformes</taxon>
        <taxon>Ixodida</taxon>
        <taxon>Ixodoidea</taxon>
        <taxon>Ixodidae</taxon>
        <taxon>Rhipicephalinae</taxon>
        <taxon>Dermacentor</taxon>
    </lineage>
</organism>
<gene>
    <name evidence="1" type="ORF">HPB49_021973</name>
</gene>
<protein>
    <submittedName>
        <fullName evidence="1">Uncharacterized protein</fullName>
    </submittedName>
</protein>
<keyword evidence="2" id="KW-1185">Reference proteome</keyword>
<proteinExistence type="predicted"/>
<name>A0ACB8CZY9_DERSI</name>
<evidence type="ECO:0000313" key="1">
    <source>
        <dbReference type="EMBL" id="KAH7954833.1"/>
    </source>
</evidence>
<dbReference type="EMBL" id="CM023473">
    <property type="protein sequence ID" value="KAH7954833.1"/>
    <property type="molecule type" value="Genomic_DNA"/>
</dbReference>